<proteinExistence type="predicted"/>
<comment type="caution">
    <text evidence="1">The sequence shown here is derived from an EMBL/GenBank/DDBJ whole genome shotgun (WGS) entry which is preliminary data.</text>
</comment>
<accession>A0A1A2XTI2</accession>
<dbReference type="Proteomes" id="UP000093943">
    <property type="component" value="Unassembled WGS sequence"/>
</dbReference>
<name>A0A1A2XTI2_MYCSD</name>
<dbReference type="RefSeq" id="WP_065019244.1">
    <property type="nucleotide sequence ID" value="NZ_LZKG01000094.1"/>
</dbReference>
<dbReference type="AlphaFoldDB" id="A0A1A2XTI2"/>
<organism evidence="1 2">
    <name type="scientific">Mycolicibacter sinensis (strain JDM601)</name>
    <name type="common">Mycobacterium sinense</name>
    <dbReference type="NCBI Taxonomy" id="875328"/>
    <lineage>
        <taxon>Bacteria</taxon>
        <taxon>Bacillati</taxon>
        <taxon>Actinomycetota</taxon>
        <taxon>Actinomycetes</taxon>
        <taxon>Mycobacteriales</taxon>
        <taxon>Mycobacteriaceae</taxon>
        <taxon>Mycolicibacter</taxon>
    </lineage>
</organism>
<protein>
    <submittedName>
        <fullName evidence="1">Uncharacterized protein</fullName>
    </submittedName>
</protein>
<dbReference type="EMBL" id="LZKG01000094">
    <property type="protein sequence ID" value="OBI29049.1"/>
    <property type="molecule type" value="Genomic_DNA"/>
</dbReference>
<reference evidence="2" key="1">
    <citation type="submission" date="2016-06" db="EMBL/GenBank/DDBJ databases">
        <authorList>
            <person name="Sutton G."/>
            <person name="Brinkac L."/>
            <person name="Sanka R."/>
            <person name="Adams M."/>
            <person name="Lau E."/>
            <person name="Sam S."/>
            <person name="Sreng N."/>
            <person name="Him V."/>
            <person name="Kerleguer A."/>
            <person name="Cheng S."/>
        </authorList>
    </citation>
    <scope>NUCLEOTIDE SEQUENCE [LARGE SCALE GENOMIC DNA]</scope>
    <source>
        <strain evidence="2">E1876</strain>
    </source>
</reference>
<gene>
    <name evidence="1" type="ORF">A5710_22620</name>
</gene>
<evidence type="ECO:0000313" key="2">
    <source>
        <dbReference type="Proteomes" id="UP000093943"/>
    </source>
</evidence>
<sequence length="79" mass="8120">MIQLTITAQASTVAEALAHLRTIVASFEDLNSRGLRGGAVILDGIARPVTKGATTIGSLAAEGNAADKLAHYTSKDRTA</sequence>
<evidence type="ECO:0000313" key="1">
    <source>
        <dbReference type="EMBL" id="OBI29049.1"/>
    </source>
</evidence>